<comment type="caution">
    <text evidence="3">The sequence shown here is derived from an EMBL/GenBank/DDBJ whole genome shotgun (WGS) entry which is preliminary data.</text>
</comment>
<protein>
    <submittedName>
        <fullName evidence="3">Phosphatidylglycerophosphatase A</fullName>
    </submittedName>
</protein>
<name>A0A2V1IV69_9BACT</name>
<dbReference type="GeneID" id="93425580"/>
<dbReference type="PIRSF" id="PIRSF006162">
    <property type="entry name" value="PgpA"/>
    <property type="match status" value="1"/>
</dbReference>
<evidence type="ECO:0000259" key="2">
    <source>
        <dbReference type="Pfam" id="PF04608"/>
    </source>
</evidence>
<dbReference type="InterPro" id="IPR007686">
    <property type="entry name" value="YutG/PgpA"/>
</dbReference>
<keyword evidence="4" id="KW-1185">Reference proteome</keyword>
<dbReference type="InterPro" id="IPR036681">
    <property type="entry name" value="PgpA-like_sf"/>
</dbReference>
<feature type="domain" description="YutG/PgpA" evidence="2">
    <location>
        <begin position="23"/>
        <end position="166"/>
    </location>
</feature>
<evidence type="ECO:0000313" key="3">
    <source>
        <dbReference type="EMBL" id="PWB08676.1"/>
    </source>
</evidence>
<proteinExistence type="predicted"/>
<accession>A0A2V1IV69</accession>
<dbReference type="Pfam" id="PF04608">
    <property type="entry name" value="PgpA"/>
    <property type="match status" value="1"/>
</dbReference>
<keyword evidence="1" id="KW-0812">Transmembrane</keyword>
<dbReference type="GO" id="GO:0006629">
    <property type="term" value="P:lipid metabolic process"/>
    <property type="evidence" value="ECO:0007669"/>
    <property type="project" value="InterPro"/>
</dbReference>
<evidence type="ECO:0000256" key="1">
    <source>
        <dbReference type="SAM" id="Phobius"/>
    </source>
</evidence>
<feature type="transmembrane region" description="Helical" evidence="1">
    <location>
        <begin position="23"/>
        <end position="50"/>
    </location>
</feature>
<keyword evidence="1" id="KW-0472">Membrane</keyword>
<feature type="transmembrane region" description="Helical" evidence="1">
    <location>
        <begin position="103"/>
        <end position="125"/>
    </location>
</feature>
<feature type="transmembrane region" description="Helical" evidence="1">
    <location>
        <begin position="62"/>
        <end position="83"/>
    </location>
</feature>
<reference evidence="4" key="1">
    <citation type="submission" date="2018-02" db="EMBL/GenBank/DDBJ databases">
        <authorList>
            <person name="Clavel T."/>
            <person name="Strowig T."/>
        </authorList>
    </citation>
    <scope>NUCLEOTIDE SEQUENCE [LARGE SCALE GENOMIC DNA]</scope>
    <source>
        <strain evidence="4">DSM 100764</strain>
    </source>
</reference>
<dbReference type="PANTHER" id="PTHR36305">
    <property type="entry name" value="PHOSPHATIDYLGLYCEROPHOSPHATASE A"/>
    <property type="match status" value="1"/>
</dbReference>
<sequence>MKRHPKDLRPEGSTSRFPLFPRLIATSLGAGFLPVAPGTWGAIAGVVLWLPLWLWTSPDVTFYVTLGAIIILTVLGTWASGVAERYWGKDPVVACVDETVGQWVAMLPVSPLCPWWEIPLSLLLFRLFDIYKPLGIRATEKLPGGWGMMADDILAGIYSLLIILAINRHIL</sequence>
<dbReference type="EMBL" id="PUBV01000005">
    <property type="protein sequence ID" value="PWB08676.1"/>
    <property type="molecule type" value="Genomic_DNA"/>
</dbReference>
<dbReference type="GO" id="GO:0008962">
    <property type="term" value="F:phosphatidylglycerophosphatase activity"/>
    <property type="evidence" value="ECO:0007669"/>
    <property type="project" value="InterPro"/>
</dbReference>
<dbReference type="RefSeq" id="WP_107035422.1">
    <property type="nucleotide sequence ID" value="NZ_CAOLHR010000011.1"/>
</dbReference>
<dbReference type="CDD" id="cd06971">
    <property type="entry name" value="PgpA"/>
    <property type="match status" value="1"/>
</dbReference>
<gene>
    <name evidence="3" type="ORF">C5O25_03885</name>
</gene>
<dbReference type="SUPFAM" id="SSF101307">
    <property type="entry name" value="YutG-like"/>
    <property type="match status" value="1"/>
</dbReference>
<dbReference type="AlphaFoldDB" id="A0A2V1IV69"/>
<evidence type="ECO:0000313" key="4">
    <source>
        <dbReference type="Proteomes" id="UP000244925"/>
    </source>
</evidence>
<dbReference type="PANTHER" id="PTHR36305:SF1">
    <property type="entry name" value="PHOSPHATIDYLGLYCEROPHOSPHATASE A"/>
    <property type="match status" value="1"/>
</dbReference>
<dbReference type="Proteomes" id="UP000244925">
    <property type="component" value="Unassembled WGS sequence"/>
</dbReference>
<feature type="transmembrane region" description="Helical" evidence="1">
    <location>
        <begin position="145"/>
        <end position="166"/>
    </location>
</feature>
<keyword evidence="1" id="KW-1133">Transmembrane helix</keyword>
<organism evidence="3 4">
    <name type="scientific">Paramuribaculum intestinale</name>
    <dbReference type="NCBI Taxonomy" id="2094151"/>
    <lineage>
        <taxon>Bacteria</taxon>
        <taxon>Pseudomonadati</taxon>
        <taxon>Bacteroidota</taxon>
        <taxon>Bacteroidia</taxon>
        <taxon>Bacteroidales</taxon>
        <taxon>Muribaculaceae</taxon>
        <taxon>Paramuribaculum</taxon>
    </lineage>
</organism>
<dbReference type="InterPro" id="IPR026037">
    <property type="entry name" value="PgpA"/>
</dbReference>